<reference evidence="2" key="1">
    <citation type="journal article" date="2019" name="Plant J.">
        <title>Chlorella vulgaris genome assembly and annotation reveals the molecular basis for metabolic acclimation to high light conditions.</title>
        <authorList>
            <person name="Cecchin M."/>
            <person name="Marcolungo L."/>
            <person name="Rossato M."/>
            <person name="Girolomoni L."/>
            <person name="Cosentino E."/>
            <person name="Cuine S."/>
            <person name="Li-Beisson Y."/>
            <person name="Delledonne M."/>
            <person name="Ballottari M."/>
        </authorList>
    </citation>
    <scope>NUCLEOTIDE SEQUENCE</scope>
    <source>
        <strain evidence="2">211/11P</strain>
    </source>
</reference>
<reference evidence="2" key="2">
    <citation type="submission" date="2020-11" db="EMBL/GenBank/DDBJ databases">
        <authorList>
            <person name="Cecchin M."/>
            <person name="Marcolungo L."/>
            <person name="Rossato M."/>
            <person name="Girolomoni L."/>
            <person name="Cosentino E."/>
            <person name="Cuine S."/>
            <person name="Li-Beisson Y."/>
            <person name="Delledonne M."/>
            <person name="Ballottari M."/>
        </authorList>
    </citation>
    <scope>NUCLEOTIDE SEQUENCE</scope>
    <source>
        <strain evidence="2">211/11P</strain>
        <tissue evidence="2">Whole cell</tissue>
    </source>
</reference>
<evidence type="ECO:0000313" key="2">
    <source>
        <dbReference type="EMBL" id="KAI3425926.1"/>
    </source>
</evidence>
<feature type="compositionally biased region" description="Acidic residues" evidence="1">
    <location>
        <begin position="147"/>
        <end position="159"/>
    </location>
</feature>
<dbReference type="Proteomes" id="UP001055712">
    <property type="component" value="Unassembled WGS sequence"/>
</dbReference>
<evidence type="ECO:0000256" key="1">
    <source>
        <dbReference type="SAM" id="MobiDB-lite"/>
    </source>
</evidence>
<protein>
    <submittedName>
        <fullName evidence="2">Uncharacterized protein</fullName>
    </submittedName>
</protein>
<gene>
    <name evidence="2" type="ORF">D9Q98_007898</name>
</gene>
<comment type="caution">
    <text evidence="2">The sequence shown here is derived from an EMBL/GenBank/DDBJ whole genome shotgun (WGS) entry which is preliminary data.</text>
</comment>
<dbReference type="AlphaFoldDB" id="A0A9D4YTZ3"/>
<keyword evidence="3" id="KW-1185">Reference proteome</keyword>
<feature type="region of interest" description="Disordered" evidence="1">
    <location>
        <begin position="130"/>
        <end position="170"/>
    </location>
</feature>
<accession>A0A9D4YTZ3</accession>
<name>A0A9D4YTZ3_CHLVU</name>
<sequence>MAAKIKRVLRTWNSVDDFQEGEEWQEALDALESVTSQVSGDPKAFDLTGDGERWEAAGGDEISEASEFSTVLYEKWAEVLGQAAENLEWEPAQWEALWKNLQKWGRALSRAGLDFGNDTGMGELQEVVEAYSSGAPKQRKRKAPVEEAAEEEGEEDEEDPAKKKRAADDE</sequence>
<dbReference type="EMBL" id="SIDB01000011">
    <property type="protein sequence ID" value="KAI3425926.1"/>
    <property type="molecule type" value="Genomic_DNA"/>
</dbReference>
<proteinExistence type="predicted"/>
<evidence type="ECO:0000313" key="3">
    <source>
        <dbReference type="Proteomes" id="UP001055712"/>
    </source>
</evidence>
<organism evidence="2 3">
    <name type="scientific">Chlorella vulgaris</name>
    <name type="common">Green alga</name>
    <dbReference type="NCBI Taxonomy" id="3077"/>
    <lineage>
        <taxon>Eukaryota</taxon>
        <taxon>Viridiplantae</taxon>
        <taxon>Chlorophyta</taxon>
        <taxon>core chlorophytes</taxon>
        <taxon>Trebouxiophyceae</taxon>
        <taxon>Chlorellales</taxon>
        <taxon>Chlorellaceae</taxon>
        <taxon>Chlorella clade</taxon>
        <taxon>Chlorella</taxon>
    </lineage>
</organism>
<dbReference type="OrthoDB" id="512742at2759"/>